<accession>A0ABX0I9U1</accession>
<reference evidence="5 6" key="1">
    <citation type="submission" date="2020-02" db="EMBL/GenBank/DDBJ databases">
        <authorList>
            <person name="Chen W.-M."/>
        </authorList>
    </citation>
    <scope>NUCLEOTIDE SEQUENCE [LARGE SCALE GENOMIC DNA]</scope>
    <source>
        <strain evidence="5 6">KDG-16</strain>
    </source>
</reference>
<feature type="non-terminal residue" evidence="5">
    <location>
        <position position="1"/>
    </location>
</feature>
<keyword evidence="3" id="KW-0677">Repeat</keyword>
<sequence>AITGTTTDTFAVLNNLSPNTTYYFWVKSNCGQTQSNWIAGPSFTTYSATVCNVPTQLFTDPESATVVNIAWVAPNPAPSNGYIYAYSTVNAPFSANAITGTTTNTFAVLNNLSPNTTYYFWVKSNCGQTQTDWVAGPSFTTATATVCNAPTQLFYDGLTSTSNNIAWVEATPTPSNGYIYTYSTVNDPFSANAITGTTTDTFAVLNNLSPNTTYYFWVKSNCGQTQSNWIAGPSFTTYSTTVCNVPTQLFTDPESATVVNIAWVAPNPAPSNGYIYAYSTVNDPFSANAITGTTTNTFAVLNNLSPNTTYYFWVKSNCGQTQSDWVSGGFFVTATQTCFAQLSSAALGATAIKSDGTLWAWGSNVNGSIGDGTNTSRNYPVQIGNENVWQSVSETAFTGMAIKNDGSLWAWGQNIGNINSTSGSAVLSPIRIGTENNWQSVSAGTGHTMAIKTNGTLWAWGSNGYGQLGVSSGINYFEPTQAGTDTWIYISAGYDYSLGIKSNGTLWAWGYNNKGQLGTGNLNNSNAPVQIGTATNWSKVCAGNGTSYAIKTNGTLWAWGDNQYSQLGDGTITNRTTPIQIGTATDWQQIGAGGAHAVAKKNNGSIWAWGLNAYSQLGNGNTVSAATPVQIGSATDWLTIDAGVSSTSAIKNDGTMYVWGRNNSGQLGDGTYTQRSVPTPINCPTTNLSSEDFEVTELKIYPNPVTNTLNFSFDKEITSITISNLLGQELISIPVNKNETSIDVTSLSSGTYVVKVTSDNKIKTLKIIKQ</sequence>
<dbReference type="Pfam" id="PF25390">
    <property type="entry name" value="WD40_RLD"/>
    <property type="match status" value="1"/>
</dbReference>
<dbReference type="RefSeq" id="WP_166078072.1">
    <property type="nucleotide sequence ID" value="NZ_JAAJBT010000010.1"/>
</dbReference>
<dbReference type="InterPro" id="IPR058923">
    <property type="entry name" value="RCC1-like_dom"/>
</dbReference>
<evidence type="ECO:0000259" key="4">
    <source>
        <dbReference type="PROSITE" id="PS50853"/>
    </source>
</evidence>
<feature type="domain" description="Fibronectin type-III" evidence="4">
    <location>
        <begin position="53"/>
        <end position="144"/>
    </location>
</feature>
<dbReference type="InterPro" id="IPR003961">
    <property type="entry name" value="FN3_dom"/>
</dbReference>
<dbReference type="InterPro" id="IPR051553">
    <property type="entry name" value="Ran_GTPase-activating"/>
</dbReference>
<dbReference type="PROSITE" id="PS00626">
    <property type="entry name" value="RCC1_2"/>
    <property type="match status" value="1"/>
</dbReference>
<dbReference type="InterPro" id="IPR000408">
    <property type="entry name" value="Reg_chr_condens"/>
</dbReference>
<dbReference type="PROSITE" id="PS50853">
    <property type="entry name" value="FN3"/>
    <property type="match status" value="4"/>
</dbReference>
<protein>
    <submittedName>
        <fullName evidence="5">T9SS type A sorting domain-containing protein</fullName>
    </submittedName>
</protein>
<dbReference type="Proteomes" id="UP000800984">
    <property type="component" value="Unassembled WGS sequence"/>
</dbReference>
<evidence type="ECO:0000313" key="5">
    <source>
        <dbReference type="EMBL" id="NHM02930.1"/>
    </source>
</evidence>
<dbReference type="PANTHER" id="PTHR45982">
    <property type="entry name" value="REGULATOR OF CHROMOSOME CONDENSATION"/>
    <property type="match status" value="1"/>
</dbReference>
<feature type="domain" description="Fibronectin type-III" evidence="4">
    <location>
        <begin position="1"/>
        <end position="48"/>
    </location>
</feature>
<keyword evidence="2" id="KW-0732">Signal</keyword>
<keyword evidence="1" id="KW-0344">Guanine-nucleotide releasing factor</keyword>
<gene>
    <name evidence="5" type="ORF">G4D72_12515</name>
</gene>
<evidence type="ECO:0000256" key="1">
    <source>
        <dbReference type="ARBA" id="ARBA00022658"/>
    </source>
</evidence>
<dbReference type="InterPro" id="IPR036116">
    <property type="entry name" value="FN3_sf"/>
</dbReference>
<organism evidence="5 6">
    <name type="scientific">Flavobacterium difficile</name>
    <dbReference type="NCBI Taxonomy" id="2709659"/>
    <lineage>
        <taxon>Bacteria</taxon>
        <taxon>Pseudomonadati</taxon>
        <taxon>Bacteroidota</taxon>
        <taxon>Flavobacteriia</taxon>
        <taxon>Flavobacteriales</taxon>
        <taxon>Flavobacteriaceae</taxon>
        <taxon>Flavobacterium</taxon>
    </lineage>
</organism>
<comment type="caution">
    <text evidence="5">The sequence shown here is derived from an EMBL/GenBank/DDBJ whole genome shotgun (WGS) entry which is preliminary data.</text>
</comment>
<dbReference type="SMART" id="SM00060">
    <property type="entry name" value="FN3"/>
    <property type="match status" value="3"/>
</dbReference>
<evidence type="ECO:0000256" key="2">
    <source>
        <dbReference type="ARBA" id="ARBA00022729"/>
    </source>
</evidence>
<dbReference type="PRINTS" id="PR00633">
    <property type="entry name" value="RCCNDNSATION"/>
</dbReference>
<feature type="domain" description="Fibronectin type-III" evidence="4">
    <location>
        <begin position="245"/>
        <end position="337"/>
    </location>
</feature>
<dbReference type="Gene3D" id="2.130.10.30">
    <property type="entry name" value="Regulator of chromosome condensation 1/beta-lactamase-inhibitor protein II"/>
    <property type="match status" value="2"/>
</dbReference>
<evidence type="ECO:0000313" key="6">
    <source>
        <dbReference type="Proteomes" id="UP000800984"/>
    </source>
</evidence>
<name>A0ABX0I9U1_9FLAO</name>
<dbReference type="Gene3D" id="2.60.40.10">
    <property type="entry name" value="Immunoglobulins"/>
    <property type="match status" value="2"/>
</dbReference>
<dbReference type="PANTHER" id="PTHR45982:SF1">
    <property type="entry name" value="REGULATOR OF CHROMOSOME CONDENSATION"/>
    <property type="match status" value="1"/>
</dbReference>
<dbReference type="InterPro" id="IPR009091">
    <property type="entry name" value="RCC1/BLIP-II"/>
</dbReference>
<evidence type="ECO:0000256" key="3">
    <source>
        <dbReference type="ARBA" id="ARBA00022737"/>
    </source>
</evidence>
<dbReference type="InterPro" id="IPR013783">
    <property type="entry name" value="Ig-like_fold"/>
</dbReference>
<dbReference type="CDD" id="cd00063">
    <property type="entry name" value="FN3"/>
    <property type="match status" value="3"/>
</dbReference>
<feature type="domain" description="Fibronectin type-III" evidence="4">
    <location>
        <begin position="149"/>
        <end position="240"/>
    </location>
</feature>
<keyword evidence="6" id="KW-1185">Reference proteome</keyword>
<dbReference type="NCBIfam" id="TIGR04183">
    <property type="entry name" value="Por_Secre_tail"/>
    <property type="match status" value="1"/>
</dbReference>
<dbReference type="EMBL" id="JAAJBT010000010">
    <property type="protein sequence ID" value="NHM02930.1"/>
    <property type="molecule type" value="Genomic_DNA"/>
</dbReference>
<proteinExistence type="predicted"/>
<dbReference type="PROSITE" id="PS50012">
    <property type="entry name" value="RCC1_3"/>
    <property type="match status" value="5"/>
</dbReference>
<dbReference type="InterPro" id="IPR026444">
    <property type="entry name" value="Secre_tail"/>
</dbReference>
<dbReference type="Pfam" id="PF00041">
    <property type="entry name" value="fn3"/>
    <property type="match status" value="2"/>
</dbReference>
<dbReference type="Pfam" id="PF00415">
    <property type="entry name" value="RCC1"/>
    <property type="match status" value="2"/>
</dbReference>
<dbReference type="SUPFAM" id="SSF49265">
    <property type="entry name" value="Fibronectin type III"/>
    <property type="match status" value="2"/>
</dbReference>
<dbReference type="SUPFAM" id="SSF50985">
    <property type="entry name" value="RCC1/BLIP-II"/>
    <property type="match status" value="1"/>
</dbReference>
<dbReference type="Pfam" id="PF18962">
    <property type="entry name" value="Por_Secre_tail"/>
    <property type="match status" value="1"/>
</dbReference>